<feature type="signal peptide" evidence="3">
    <location>
        <begin position="1"/>
        <end position="26"/>
    </location>
</feature>
<dbReference type="PROSITE" id="PS51257">
    <property type="entry name" value="PROKAR_LIPOPROTEIN"/>
    <property type="match status" value="1"/>
</dbReference>
<reference evidence="5 6" key="1">
    <citation type="submission" date="2015-08" db="EMBL/GenBank/DDBJ databases">
        <authorList>
            <person name="Babu N.S."/>
            <person name="Beckwith C.J."/>
            <person name="Beseler K.G."/>
            <person name="Brison A."/>
            <person name="Carone J.V."/>
            <person name="Caskin T.P."/>
            <person name="Diamond M."/>
            <person name="Durham M.E."/>
            <person name="Foxe J.M."/>
            <person name="Go M."/>
            <person name="Henderson B.A."/>
            <person name="Jones I.B."/>
            <person name="McGettigan J.A."/>
            <person name="Micheletti S.J."/>
            <person name="Nasrallah M.E."/>
            <person name="Ortiz D."/>
            <person name="Piller C.R."/>
            <person name="Privatt S.R."/>
            <person name="Schneider S.L."/>
            <person name="Sharp S."/>
            <person name="Smith T.C."/>
            <person name="Stanton J.D."/>
            <person name="Ullery H.E."/>
            <person name="Wilson R.J."/>
            <person name="Serrano M.G."/>
            <person name="Buck G."/>
            <person name="Lee V."/>
            <person name="Wang Y."/>
            <person name="Carvalho R."/>
            <person name="Voegtly L."/>
            <person name="Shi R."/>
            <person name="Duckworth R."/>
            <person name="Johnson A."/>
            <person name="Loviza R."/>
            <person name="Walstead R."/>
            <person name="Shah Z."/>
            <person name="Kiflezghi M."/>
            <person name="Wade K."/>
            <person name="Ball S.L."/>
            <person name="Bradley K.W."/>
            <person name="Asai D.J."/>
            <person name="Bowman C.A."/>
            <person name="Russell D.A."/>
            <person name="Pope W.H."/>
            <person name="Jacobs-Sera D."/>
            <person name="Hendrix R.W."/>
            <person name="Hatfull G.F."/>
        </authorList>
    </citation>
    <scope>NUCLEOTIDE SEQUENCE [LARGE SCALE GENOMIC DNA]</scope>
    <source>
        <strain evidence="5 6">DSM 27648</strain>
    </source>
</reference>
<dbReference type="CDD" id="cd19978">
    <property type="entry name" value="PBP1_ABC_ligand_binding-like"/>
    <property type="match status" value="1"/>
</dbReference>
<keyword evidence="2 3" id="KW-0732">Signal</keyword>
<evidence type="ECO:0000256" key="2">
    <source>
        <dbReference type="ARBA" id="ARBA00022729"/>
    </source>
</evidence>
<dbReference type="PANTHER" id="PTHR47235:SF1">
    <property type="entry name" value="BLR6548 PROTEIN"/>
    <property type="match status" value="1"/>
</dbReference>
<dbReference type="RefSeq" id="WP_146653427.1">
    <property type="nucleotide sequence ID" value="NZ_CP012333.1"/>
</dbReference>
<name>A0A0K1Q9V5_9BACT</name>
<gene>
    <name evidence="5" type="ORF">AKJ09_09176</name>
</gene>
<feature type="domain" description="Leucine-binding protein" evidence="4">
    <location>
        <begin position="163"/>
        <end position="306"/>
    </location>
</feature>
<evidence type="ECO:0000313" key="5">
    <source>
        <dbReference type="EMBL" id="AKV02513.1"/>
    </source>
</evidence>
<comment type="similarity">
    <text evidence="1">Belongs to the leucine-binding protein family.</text>
</comment>
<dbReference type="STRING" id="1391654.AKJ09_09176"/>
<evidence type="ECO:0000259" key="4">
    <source>
        <dbReference type="Pfam" id="PF13458"/>
    </source>
</evidence>
<accession>A0A0K1Q9V5</accession>
<keyword evidence="6" id="KW-1185">Reference proteome</keyword>
<evidence type="ECO:0000313" key="6">
    <source>
        <dbReference type="Proteomes" id="UP000064967"/>
    </source>
</evidence>
<sequence>MRTFPFLQTVLPAVLFATAVITSSVACSSSFSPKSCSADAECGDGLVCALEAQPAVCRAASDSPLRIGMSAPATGPSQDLGVEMKKGVTLAFDAQNAAGGIRGRKLELLFRDDQYIPDNAENAVRDLLEVEQTQLPARCLTSTNPPVAGQKAIGPNALDRGPDGVIALLGNVGTPTMVRTAPIAVETQTLFFGAFTGSAKVLRDGSAGPACSRYIFNVRASYGQEARATLEYFFKQGVPDGKHIISFDQNDTFGQAGYDGITNAYTALKGSVDSTPPTDEIKRFRYVRDDVTSVPAQVQATAQYLSSVLAADSANHVVGIMATGTYGPVSNYIQAIRQWQYANDADQTTSKRATRLTVLFSAVSFVGPNTLAARLRDAGTVNTPKGATPYTDGVVVSQVVPNYDSDNSDVVKQYREALGSTRQTASFTSLEGYVAARVFIAGLLSHKGPFVPTALLDTFEQLPSQDLGLGASSFSPQSHQYLKSVWGTAISPDGTFSNRYFWTDGTAIQLFE</sequence>
<dbReference type="EMBL" id="CP012333">
    <property type="protein sequence ID" value="AKV02513.1"/>
    <property type="molecule type" value="Genomic_DNA"/>
</dbReference>
<evidence type="ECO:0000256" key="1">
    <source>
        <dbReference type="ARBA" id="ARBA00010062"/>
    </source>
</evidence>
<dbReference type="OrthoDB" id="9777352at2"/>
<organism evidence="5 6">
    <name type="scientific">Labilithrix luteola</name>
    <dbReference type="NCBI Taxonomy" id="1391654"/>
    <lineage>
        <taxon>Bacteria</taxon>
        <taxon>Pseudomonadati</taxon>
        <taxon>Myxococcota</taxon>
        <taxon>Polyangia</taxon>
        <taxon>Polyangiales</taxon>
        <taxon>Labilitrichaceae</taxon>
        <taxon>Labilithrix</taxon>
    </lineage>
</organism>
<dbReference type="InterPro" id="IPR028082">
    <property type="entry name" value="Peripla_BP_I"/>
</dbReference>
<evidence type="ECO:0000256" key="3">
    <source>
        <dbReference type="SAM" id="SignalP"/>
    </source>
</evidence>
<proteinExistence type="inferred from homology"/>
<dbReference type="Proteomes" id="UP000064967">
    <property type="component" value="Chromosome"/>
</dbReference>
<dbReference type="SUPFAM" id="SSF53822">
    <property type="entry name" value="Periplasmic binding protein-like I"/>
    <property type="match status" value="1"/>
</dbReference>
<protein>
    <submittedName>
        <fullName evidence="5">Leucine-, isoleucine-, valine-, threonine-, and alanine-binding protein</fullName>
    </submittedName>
</protein>
<dbReference type="Gene3D" id="3.40.50.2300">
    <property type="match status" value="3"/>
</dbReference>
<dbReference type="InterPro" id="IPR028081">
    <property type="entry name" value="Leu-bd"/>
</dbReference>
<feature type="domain" description="Leucine-binding protein" evidence="4">
    <location>
        <begin position="64"/>
        <end position="132"/>
    </location>
</feature>
<feature type="chain" id="PRO_5005467033" evidence="3">
    <location>
        <begin position="27"/>
        <end position="512"/>
    </location>
</feature>
<dbReference type="AlphaFoldDB" id="A0A0K1Q9V5"/>
<dbReference type="Pfam" id="PF13458">
    <property type="entry name" value="Peripla_BP_6"/>
    <property type="match status" value="2"/>
</dbReference>
<dbReference type="PANTHER" id="PTHR47235">
    <property type="entry name" value="BLR6548 PROTEIN"/>
    <property type="match status" value="1"/>
</dbReference>
<dbReference type="KEGG" id="llu:AKJ09_09176"/>